<keyword evidence="1" id="KW-0614">Plasmid</keyword>
<protein>
    <recommendedName>
        <fullName evidence="3">P-type conjugative transfer protein TrbJ</fullName>
    </recommendedName>
</protein>
<organism evidence="2">
    <name type="scientific">Granulicella tundricola (strain ATCC BAA-1859 / DSM 23138 / MP5ACTX9)</name>
    <dbReference type="NCBI Taxonomy" id="1198114"/>
    <lineage>
        <taxon>Bacteria</taxon>
        <taxon>Pseudomonadati</taxon>
        <taxon>Acidobacteriota</taxon>
        <taxon>Terriglobia</taxon>
        <taxon>Terriglobales</taxon>
        <taxon>Acidobacteriaceae</taxon>
        <taxon>Granulicella</taxon>
    </lineage>
</organism>
<dbReference type="RefSeq" id="WP_013573112.1">
    <property type="nucleotide sequence ID" value="NC_015058.1"/>
</dbReference>
<name>E8X7F9_GRATM</name>
<proteinExistence type="predicted"/>
<dbReference type="EMBL" id="CP002483">
    <property type="protein sequence ID" value="ADW71393.1"/>
    <property type="molecule type" value="Genomic_DNA"/>
</dbReference>
<keyword evidence="2" id="KW-1185">Reference proteome</keyword>
<accession>E8X7F9</accession>
<dbReference type="KEGG" id="acm:AciX9_4447"/>
<dbReference type="Proteomes" id="UP000000343">
    <property type="component" value="Plasmid pACIX903"/>
</dbReference>
<evidence type="ECO:0000313" key="1">
    <source>
        <dbReference type="EMBL" id="ADW71393.1"/>
    </source>
</evidence>
<reference evidence="2" key="1">
    <citation type="submission" date="2011-01" db="EMBL/GenBank/DDBJ databases">
        <title>Complete sequence of plasmid3 of Acidobacterium sp. MP5ACTX9.</title>
        <authorList>
            <consortium name="US DOE Joint Genome Institute"/>
            <person name="Lucas S."/>
            <person name="Copeland A."/>
            <person name="Lapidus A."/>
            <person name="Cheng J.-F."/>
            <person name="Goodwin L."/>
            <person name="Pitluck S."/>
            <person name="Teshima H."/>
            <person name="Detter J.C."/>
            <person name="Han C."/>
            <person name="Tapia R."/>
            <person name="Land M."/>
            <person name="Hauser L."/>
            <person name="Kyrpides N."/>
            <person name="Ivanova N."/>
            <person name="Ovchinnikova G."/>
            <person name="Pagani I."/>
            <person name="Rawat S.R."/>
            <person name="Mannisto M."/>
            <person name="Haggblom M.M."/>
            <person name="Woyke T."/>
        </authorList>
    </citation>
    <scope>NUCLEOTIDE SEQUENCE [LARGE SCALE GENOMIC DNA]</scope>
    <source>
        <strain evidence="2">MP5ACTX9</strain>
        <plasmid evidence="2">Plasmid pACIX903</plasmid>
    </source>
</reference>
<sequence length="261" mass="28062">MQTQRAYRTKLALGVIVFACVATPSFALFGIGDIVFDPTSYASLVSQLSTLQMQYNTVKNNLVHFSAKNQWHTALTALEHVNVANQFGETALFSVALNTNDPGSAKVAWGNATVPVNSSASVYLSSQPTNSAGKSQLAMIEASDASSPDCLNAVGAYRAARDTNLSSEQALQDDQLDEGDDTNAEVQQLNLLNAAQAQHLVELKAQGVLHACLAQQMAIQNMQQRNAAANDLNTWGFVQQQRQANNVNLTGGSQIWTTYLP</sequence>
<evidence type="ECO:0008006" key="3">
    <source>
        <dbReference type="Google" id="ProtNLM"/>
    </source>
</evidence>
<dbReference type="AlphaFoldDB" id="E8X7F9"/>
<dbReference type="HOGENOM" id="CLU_1061446_0_0_0"/>
<geneLocation type="plasmid" evidence="1 2">
    <name>pACIX903</name>
</geneLocation>
<gene>
    <name evidence="1" type="ordered locus">AciX9_4447</name>
</gene>
<evidence type="ECO:0000313" key="2">
    <source>
        <dbReference type="Proteomes" id="UP000000343"/>
    </source>
</evidence>